<name>A0ABS5QCP1_9PROT</name>
<dbReference type="Pfam" id="PF02786">
    <property type="entry name" value="CPSase_L_D2"/>
    <property type="match status" value="1"/>
</dbReference>
<keyword evidence="4" id="KW-1185">Reference proteome</keyword>
<dbReference type="SUPFAM" id="SSF56059">
    <property type="entry name" value="Glutathione synthetase ATP-binding domain-like"/>
    <property type="match status" value="1"/>
</dbReference>
<organism evidence="3 4">
    <name type="scientific">Roseococcus pinisoli</name>
    <dbReference type="NCBI Taxonomy" id="2835040"/>
    <lineage>
        <taxon>Bacteria</taxon>
        <taxon>Pseudomonadati</taxon>
        <taxon>Pseudomonadota</taxon>
        <taxon>Alphaproteobacteria</taxon>
        <taxon>Acetobacterales</taxon>
        <taxon>Roseomonadaceae</taxon>
        <taxon>Roseococcus</taxon>
    </lineage>
</organism>
<keyword evidence="1" id="KW-0067">ATP-binding</keyword>
<reference evidence="3 4" key="1">
    <citation type="submission" date="2021-05" db="EMBL/GenBank/DDBJ databases">
        <title>Roseococcus sp. XZZS9, whole genome shotgun sequencing project.</title>
        <authorList>
            <person name="Zhao G."/>
            <person name="Shen L."/>
        </authorList>
    </citation>
    <scope>NUCLEOTIDE SEQUENCE [LARGE SCALE GENOMIC DNA]</scope>
    <source>
        <strain evidence="3 4">XZZS9</strain>
    </source>
</reference>
<gene>
    <name evidence="3" type="ORF">KHU32_10940</name>
</gene>
<accession>A0ABS5QCP1</accession>
<keyword evidence="1" id="KW-0547">Nucleotide-binding</keyword>
<comment type="caution">
    <text evidence="3">The sequence shown here is derived from an EMBL/GenBank/DDBJ whole genome shotgun (WGS) entry which is preliminary data.</text>
</comment>
<dbReference type="EMBL" id="JAHCDA010000002">
    <property type="protein sequence ID" value="MBS7811456.1"/>
    <property type="molecule type" value="Genomic_DNA"/>
</dbReference>
<sequence length="277" mass="31009">MKTIHVVVYGVHSQDWTNAFAPESELWHSLPQVGQVSCIEADPGELERLMADSSLEVVAIPLMEEHADRLPPRVARFHPSRPVSDLLRNKRQTLDYAAAQGFGHWCPEVYAEVSQIRFPCIIKRVDLNASAGVDIAHSRRGLAARLGSALELPPDVVVQAFVYGSEEYATYLVMEEGEILWDATFCYEMEFSDVVRRPGTAPAQRVATPGRILAQFRDFLVPLRYSGPCNVDYKIRPNGEAAIFEVNPRLGGSLMKHENLDLRREAVALILDRARCP</sequence>
<evidence type="ECO:0000256" key="1">
    <source>
        <dbReference type="PROSITE-ProRule" id="PRU00409"/>
    </source>
</evidence>
<evidence type="ECO:0000259" key="2">
    <source>
        <dbReference type="PROSITE" id="PS50975"/>
    </source>
</evidence>
<protein>
    <recommendedName>
        <fullName evidence="2">ATP-grasp domain-containing protein</fullName>
    </recommendedName>
</protein>
<evidence type="ECO:0000313" key="4">
    <source>
        <dbReference type="Proteomes" id="UP000766336"/>
    </source>
</evidence>
<dbReference type="Gene3D" id="3.30.470.20">
    <property type="entry name" value="ATP-grasp fold, B domain"/>
    <property type="match status" value="1"/>
</dbReference>
<dbReference type="InterPro" id="IPR005479">
    <property type="entry name" value="CPAse_ATP-bd"/>
</dbReference>
<proteinExistence type="predicted"/>
<feature type="domain" description="ATP-grasp" evidence="2">
    <location>
        <begin position="83"/>
        <end position="275"/>
    </location>
</feature>
<evidence type="ECO:0000313" key="3">
    <source>
        <dbReference type="EMBL" id="MBS7811456.1"/>
    </source>
</evidence>
<dbReference type="Proteomes" id="UP000766336">
    <property type="component" value="Unassembled WGS sequence"/>
</dbReference>
<dbReference type="PROSITE" id="PS50975">
    <property type="entry name" value="ATP_GRASP"/>
    <property type="match status" value="1"/>
</dbReference>
<dbReference type="InterPro" id="IPR011761">
    <property type="entry name" value="ATP-grasp"/>
</dbReference>